<dbReference type="PRINTS" id="PR00412">
    <property type="entry name" value="EPOXHYDRLASE"/>
</dbReference>
<dbReference type="InterPro" id="IPR000639">
    <property type="entry name" value="Epox_hydrolase-like"/>
</dbReference>
<sequence length="283" mass="31503">MFDFADPDSLDLRYRGKGRCRTTTGADLYYESVGSGPPLVFLNNFFIVAPAWRNFTSRLAQDHTVVTYDLRNQGVSTPGPGEAHFDQHVEDLRDLLDHLALDAVHLVGTSASTLICRDFAIRHPERVRSLVLTGPAFSPYGPLRMRLMAKDWLLRLEHAQAAGVFDYLYPLVFTDRAIERGGRATYLALREHFLALNSEAQVRACVNELRQASGDPALLKQITQRVLLLIGDGDHLWSASTLRDATALMPDATGHIIQGAGHMPFIEEPEEFENAVSRFVAEG</sequence>
<gene>
    <name evidence="2" type="primary">menH</name>
    <name evidence="2" type="ORF">GCM10009544_27170</name>
</gene>
<dbReference type="PANTHER" id="PTHR43194">
    <property type="entry name" value="HYDROLASE ALPHA/BETA FOLD FAMILY"/>
    <property type="match status" value="1"/>
</dbReference>
<proteinExistence type="predicted"/>
<feature type="domain" description="AB hydrolase-1" evidence="1">
    <location>
        <begin position="37"/>
        <end position="269"/>
    </location>
</feature>
<evidence type="ECO:0000313" key="2">
    <source>
        <dbReference type="EMBL" id="GAA0463266.1"/>
    </source>
</evidence>
<dbReference type="EMBL" id="BAAAHB010000024">
    <property type="protein sequence ID" value="GAA0463266.1"/>
    <property type="molecule type" value="Genomic_DNA"/>
</dbReference>
<dbReference type="InterPro" id="IPR000073">
    <property type="entry name" value="AB_hydrolase_1"/>
</dbReference>
<protein>
    <submittedName>
        <fullName evidence="2">2-succinyl-6-hydroxy-2, 4-cyclohexadiene-1-carboxy late synthase</fullName>
    </submittedName>
</protein>
<dbReference type="Gene3D" id="3.40.50.1820">
    <property type="entry name" value="alpha/beta hydrolase"/>
    <property type="match status" value="1"/>
</dbReference>
<evidence type="ECO:0000313" key="3">
    <source>
        <dbReference type="Proteomes" id="UP001499895"/>
    </source>
</evidence>
<keyword evidence="3" id="KW-1185">Reference proteome</keyword>
<evidence type="ECO:0000259" key="1">
    <source>
        <dbReference type="Pfam" id="PF00561"/>
    </source>
</evidence>
<accession>A0ABP3JSL0</accession>
<dbReference type="InterPro" id="IPR050228">
    <property type="entry name" value="Carboxylesterase_BioH"/>
</dbReference>
<dbReference type="InterPro" id="IPR029058">
    <property type="entry name" value="AB_hydrolase_fold"/>
</dbReference>
<dbReference type="Pfam" id="PF00561">
    <property type="entry name" value="Abhydrolase_1"/>
    <property type="match status" value="1"/>
</dbReference>
<organism evidence="2 3">
    <name type="scientific">Streptomyces stramineus</name>
    <dbReference type="NCBI Taxonomy" id="173861"/>
    <lineage>
        <taxon>Bacteria</taxon>
        <taxon>Bacillati</taxon>
        <taxon>Actinomycetota</taxon>
        <taxon>Actinomycetes</taxon>
        <taxon>Kitasatosporales</taxon>
        <taxon>Streptomycetaceae</taxon>
        <taxon>Streptomyces</taxon>
    </lineage>
</organism>
<name>A0ABP3JSL0_9ACTN</name>
<reference evidence="3" key="1">
    <citation type="journal article" date="2019" name="Int. J. Syst. Evol. Microbiol.">
        <title>The Global Catalogue of Microorganisms (GCM) 10K type strain sequencing project: providing services to taxonomists for standard genome sequencing and annotation.</title>
        <authorList>
            <consortium name="The Broad Institute Genomics Platform"/>
            <consortium name="The Broad Institute Genome Sequencing Center for Infectious Disease"/>
            <person name="Wu L."/>
            <person name="Ma J."/>
        </authorList>
    </citation>
    <scope>NUCLEOTIDE SEQUENCE [LARGE SCALE GENOMIC DNA]</scope>
    <source>
        <strain evidence="3">JCM 10649</strain>
    </source>
</reference>
<comment type="caution">
    <text evidence="2">The sequence shown here is derived from an EMBL/GenBank/DDBJ whole genome shotgun (WGS) entry which is preliminary data.</text>
</comment>
<dbReference type="PANTHER" id="PTHR43194:SF2">
    <property type="entry name" value="PEROXISOMAL MEMBRANE PROTEIN LPX1"/>
    <property type="match status" value="1"/>
</dbReference>
<dbReference type="SUPFAM" id="SSF53474">
    <property type="entry name" value="alpha/beta-Hydrolases"/>
    <property type="match status" value="1"/>
</dbReference>
<dbReference type="Proteomes" id="UP001499895">
    <property type="component" value="Unassembled WGS sequence"/>
</dbReference>
<dbReference type="RefSeq" id="WP_344089860.1">
    <property type="nucleotide sequence ID" value="NZ_BAAAHB010000024.1"/>
</dbReference>